<evidence type="ECO:0000256" key="2">
    <source>
        <dbReference type="PROSITE-ProRule" id="PRU00108"/>
    </source>
</evidence>
<evidence type="ECO:0000259" key="5">
    <source>
        <dbReference type="PROSITE" id="PS50071"/>
    </source>
</evidence>
<dbReference type="GO" id="GO:0000981">
    <property type="term" value="F:DNA-binding transcription factor activity, RNA polymerase II-specific"/>
    <property type="evidence" value="ECO:0000318"/>
    <property type="project" value="GO_Central"/>
</dbReference>
<evidence type="ECO:0000256" key="4">
    <source>
        <dbReference type="SAM" id="MobiDB-lite"/>
    </source>
</evidence>
<sequence>MELRTSKSRSNPGLSYSIEEILKKPSHKNVSNKPFLSYSYTEDLETTHLRTAAELKTGKEEEYMKVTHDTVMLPLGSPLEVPEEEPEVPSGAVAFRAGSPTQTPHYLRIRDNVPGSDSQTVNGRDEFEAEHHEGEDELSDTPQESSTCDRKNKRTRIRTTFTMAQLQELEQIFQVTHYPDVQTRDQLAAKIQVPEVRVQVGPGKCNCN</sequence>
<keyword evidence="6" id="KW-1185">Reference proteome</keyword>
<dbReference type="OrthoDB" id="6159439at2759"/>
<feature type="domain" description="Homeobox" evidence="5">
    <location>
        <begin position="152"/>
        <end position="200"/>
    </location>
</feature>
<dbReference type="CDD" id="cd00086">
    <property type="entry name" value="homeodomain"/>
    <property type="match status" value="1"/>
</dbReference>
<dbReference type="RefSeq" id="XP_041441416.1">
    <property type="nucleotide sequence ID" value="XM_041585482.1"/>
</dbReference>
<protein>
    <submittedName>
        <fullName evidence="7">Retinal homeobox protein Rx1-like</fullName>
    </submittedName>
</protein>
<accession>A0A8J1MJ58</accession>
<dbReference type="PANTHER" id="PTHR24329">
    <property type="entry name" value="HOMEOBOX PROTEIN ARISTALESS"/>
    <property type="match status" value="1"/>
</dbReference>
<dbReference type="Gene3D" id="1.10.10.60">
    <property type="entry name" value="Homeodomain-like"/>
    <property type="match status" value="1"/>
</dbReference>
<dbReference type="GO" id="GO:0006357">
    <property type="term" value="P:regulation of transcription by RNA polymerase II"/>
    <property type="evidence" value="ECO:0000318"/>
    <property type="project" value="GO_Central"/>
</dbReference>
<dbReference type="SMART" id="SM00389">
    <property type="entry name" value="HOX"/>
    <property type="match status" value="1"/>
</dbReference>
<gene>
    <name evidence="7" type="primary">LOC121401133</name>
</gene>
<dbReference type="GO" id="GO:0048666">
    <property type="term" value="P:neuron development"/>
    <property type="evidence" value="ECO:0000318"/>
    <property type="project" value="GO_Central"/>
</dbReference>
<dbReference type="Pfam" id="PF00046">
    <property type="entry name" value="Homeodomain"/>
    <property type="match status" value="1"/>
</dbReference>
<evidence type="ECO:0000256" key="3">
    <source>
        <dbReference type="RuleBase" id="RU000682"/>
    </source>
</evidence>
<dbReference type="SUPFAM" id="SSF46689">
    <property type="entry name" value="Homeodomain-like"/>
    <property type="match status" value="1"/>
</dbReference>
<feature type="compositionally biased region" description="Basic and acidic residues" evidence="4">
    <location>
        <begin position="123"/>
        <end position="134"/>
    </location>
</feature>
<dbReference type="KEGG" id="xla:121401133"/>
<dbReference type="InterPro" id="IPR001356">
    <property type="entry name" value="HD"/>
</dbReference>
<keyword evidence="2 3" id="KW-0539">Nucleus</keyword>
<dbReference type="GO" id="GO:0005634">
    <property type="term" value="C:nucleus"/>
    <property type="evidence" value="ECO:0000318"/>
    <property type="project" value="GO_Central"/>
</dbReference>
<keyword evidence="2 3" id="KW-0371">Homeobox</keyword>
<dbReference type="PANTHER" id="PTHR24329:SF362">
    <property type="entry name" value="INTESTINE-SPECIFIC HOMEOBOX"/>
    <property type="match status" value="1"/>
</dbReference>
<dbReference type="PROSITE" id="PS50071">
    <property type="entry name" value="HOMEOBOX_2"/>
    <property type="match status" value="1"/>
</dbReference>
<evidence type="ECO:0000313" key="7">
    <source>
        <dbReference type="RefSeq" id="XP_041441416.1"/>
    </source>
</evidence>
<name>A0A8J1MJ58_XENLA</name>
<proteinExistence type="predicted"/>
<keyword evidence="2 3" id="KW-0238">DNA-binding</keyword>
<feature type="DNA-binding region" description="Homeobox" evidence="2">
    <location>
        <begin position="154"/>
        <end position="201"/>
    </location>
</feature>
<dbReference type="Proteomes" id="UP000186698">
    <property type="component" value="Chromosome 3L"/>
</dbReference>
<dbReference type="GeneID" id="121401133"/>
<reference evidence="7" key="1">
    <citation type="submission" date="2025-08" db="UniProtKB">
        <authorList>
            <consortium name="RefSeq"/>
        </authorList>
    </citation>
    <scope>IDENTIFICATION</scope>
    <source>
        <strain evidence="7">J_2021</strain>
        <tissue evidence="7">Erythrocytes</tissue>
    </source>
</reference>
<dbReference type="AlphaFoldDB" id="A0A8J1MJ58"/>
<dbReference type="InterPro" id="IPR009057">
    <property type="entry name" value="Homeodomain-like_sf"/>
</dbReference>
<evidence type="ECO:0000313" key="6">
    <source>
        <dbReference type="Proteomes" id="UP000186698"/>
    </source>
</evidence>
<feature type="region of interest" description="Disordered" evidence="4">
    <location>
        <begin position="96"/>
        <end position="153"/>
    </location>
</feature>
<dbReference type="InterPro" id="IPR050649">
    <property type="entry name" value="Paired_Homeobox_TFs"/>
</dbReference>
<comment type="subcellular location">
    <subcellularLocation>
        <location evidence="1 2 3">Nucleus</location>
    </subcellularLocation>
</comment>
<organism evidence="6 7">
    <name type="scientific">Xenopus laevis</name>
    <name type="common">African clawed frog</name>
    <dbReference type="NCBI Taxonomy" id="8355"/>
    <lineage>
        <taxon>Eukaryota</taxon>
        <taxon>Metazoa</taxon>
        <taxon>Chordata</taxon>
        <taxon>Craniata</taxon>
        <taxon>Vertebrata</taxon>
        <taxon>Euteleostomi</taxon>
        <taxon>Amphibia</taxon>
        <taxon>Batrachia</taxon>
        <taxon>Anura</taxon>
        <taxon>Pipoidea</taxon>
        <taxon>Pipidae</taxon>
        <taxon>Xenopodinae</taxon>
        <taxon>Xenopus</taxon>
        <taxon>Xenopus</taxon>
    </lineage>
</organism>
<evidence type="ECO:0000256" key="1">
    <source>
        <dbReference type="ARBA" id="ARBA00004123"/>
    </source>
</evidence>
<dbReference type="GO" id="GO:0000977">
    <property type="term" value="F:RNA polymerase II transcription regulatory region sequence-specific DNA binding"/>
    <property type="evidence" value="ECO:0000318"/>
    <property type="project" value="GO_Central"/>
</dbReference>